<dbReference type="PANTHER" id="PTHR33908:SF11">
    <property type="entry name" value="MEMBRANE PROTEIN"/>
    <property type="match status" value="1"/>
</dbReference>
<evidence type="ECO:0000256" key="3">
    <source>
        <dbReference type="ARBA" id="ARBA00022676"/>
    </source>
</evidence>
<sequence length="597" mass="67801">MNFRQPGFLSTSRSTLLILSIILLVAFGLRVYQLDAHGIFLDEKFTLVCTQGVVQEGANQRDVFFTPGKTYFTPAEFWKPKTLADYNEAIIRSDISNSPAYTGLLALWIDLFGIHDYSTRFLSVLFSMGVVLLTYLLAVRYTGSERVGLFSAALAATEPFFVAYAHVARSYSMTIFVSLLSTYLFLRILDRRSTGNAHWSLYVGYGLTYALTILGHSLGAMVFVAHGLYLLFYVREFKTYLALGSTWLLATLVLLVPWFTIGGGKYIFMTMAYQAQFYRNLAYTNPTNNGFGYMLPGTIPNVLKMAMPVIADLFWLTNGLTIDALGRRNTLLGLFIGMIALAIVWRYRRAVTVPGWVPVAVPVLLAGVLLMATIKSGQQVVLAALPLFGYLLYQTVRSYRITDQRRFIVLLIMLLITPTLFLLIMALKNDHTYGITQRYTSFSFPYAIILLGMMLDQLLRMPRFLQLTLGAIVLVQGYYILALDKRILDDVAPKYTQFFKPRIKNPYITAATSIREQYSPGDTVLYPAIRLHPADEIEKTYWPFSIKDAQLTNLYLPKDASYYQRMDTTQSDRIWLVKGKTGKRVLIFDFKGQTYRY</sequence>
<keyword evidence="6 8" id="KW-1133">Transmembrane helix</keyword>
<keyword evidence="4" id="KW-0808">Transferase</keyword>
<feature type="transmembrane region" description="Helical" evidence="8">
    <location>
        <begin position="147"/>
        <end position="165"/>
    </location>
</feature>
<keyword evidence="11" id="KW-1185">Reference proteome</keyword>
<feature type="transmembrane region" description="Helical" evidence="8">
    <location>
        <begin position="330"/>
        <end position="347"/>
    </location>
</feature>
<keyword evidence="3" id="KW-0328">Glycosyltransferase</keyword>
<dbReference type="InterPro" id="IPR038731">
    <property type="entry name" value="RgtA/B/C-like"/>
</dbReference>
<evidence type="ECO:0000259" key="9">
    <source>
        <dbReference type="Pfam" id="PF13231"/>
    </source>
</evidence>
<dbReference type="InterPro" id="IPR050297">
    <property type="entry name" value="LipidA_mod_glycosyltrf_83"/>
</dbReference>
<keyword evidence="7 8" id="KW-0472">Membrane</keyword>
<reference evidence="10 11" key="1">
    <citation type="submission" date="2021-03" db="EMBL/GenBank/DDBJ databases">
        <title>Fibrella sp. HMF5405 genome sequencing and assembly.</title>
        <authorList>
            <person name="Kang H."/>
            <person name="Kim H."/>
            <person name="Bae S."/>
            <person name="Joh K."/>
        </authorList>
    </citation>
    <scope>NUCLEOTIDE SEQUENCE [LARGE SCALE GENOMIC DNA]</scope>
    <source>
        <strain evidence="10 11">HMF5405</strain>
    </source>
</reference>
<feature type="transmembrane region" description="Helical" evidence="8">
    <location>
        <begin position="201"/>
        <end position="234"/>
    </location>
</feature>
<feature type="transmembrane region" description="Helical" evidence="8">
    <location>
        <begin position="408"/>
        <end position="427"/>
    </location>
</feature>
<evidence type="ECO:0000256" key="7">
    <source>
        <dbReference type="ARBA" id="ARBA00023136"/>
    </source>
</evidence>
<evidence type="ECO:0000256" key="8">
    <source>
        <dbReference type="SAM" id="Phobius"/>
    </source>
</evidence>
<keyword evidence="5 8" id="KW-0812">Transmembrane</keyword>
<accession>A0ABS3JD63</accession>
<feature type="transmembrane region" description="Helical" evidence="8">
    <location>
        <begin position="117"/>
        <end position="138"/>
    </location>
</feature>
<evidence type="ECO:0000256" key="6">
    <source>
        <dbReference type="ARBA" id="ARBA00022989"/>
    </source>
</evidence>
<evidence type="ECO:0000313" key="10">
    <source>
        <dbReference type="EMBL" id="MBO0947386.1"/>
    </source>
</evidence>
<evidence type="ECO:0000256" key="4">
    <source>
        <dbReference type="ARBA" id="ARBA00022679"/>
    </source>
</evidence>
<evidence type="ECO:0000256" key="1">
    <source>
        <dbReference type="ARBA" id="ARBA00004651"/>
    </source>
</evidence>
<keyword evidence="2" id="KW-1003">Cell membrane</keyword>
<comment type="subcellular location">
    <subcellularLocation>
        <location evidence="1">Cell membrane</location>
        <topology evidence="1">Multi-pass membrane protein</topology>
    </subcellularLocation>
</comment>
<dbReference type="EMBL" id="JAFMYW010000001">
    <property type="protein sequence ID" value="MBO0947386.1"/>
    <property type="molecule type" value="Genomic_DNA"/>
</dbReference>
<feature type="transmembrane region" description="Helical" evidence="8">
    <location>
        <begin position="464"/>
        <end position="481"/>
    </location>
</feature>
<evidence type="ECO:0000256" key="2">
    <source>
        <dbReference type="ARBA" id="ARBA00022475"/>
    </source>
</evidence>
<evidence type="ECO:0000313" key="11">
    <source>
        <dbReference type="Proteomes" id="UP000664628"/>
    </source>
</evidence>
<dbReference type="Pfam" id="PF13231">
    <property type="entry name" value="PMT_2"/>
    <property type="match status" value="1"/>
</dbReference>
<gene>
    <name evidence="10" type="ORF">J2I46_02245</name>
</gene>
<feature type="transmembrane region" description="Helical" evidence="8">
    <location>
        <begin position="353"/>
        <end position="373"/>
    </location>
</feature>
<dbReference type="Proteomes" id="UP000664628">
    <property type="component" value="Unassembled WGS sequence"/>
</dbReference>
<protein>
    <submittedName>
        <fullName evidence="10">Glycosyltransferase family 39 protein</fullName>
    </submittedName>
</protein>
<feature type="transmembrane region" description="Helical" evidence="8">
    <location>
        <begin position="171"/>
        <end position="189"/>
    </location>
</feature>
<feature type="transmembrane region" description="Helical" evidence="8">
    <location>
        <begin position="240"/>
        <end position="261"/>
    </location>
</feature>
<feature type="domain" description="Glycosyltransferase RgtA/B/C/D-like" evidence="9">
    <location>
        <begin position="99"/>
        <end position="256"/>
    </location>
</feature>
<dbReference type="RefSeq" id="WP_207327301.1">
    <property type="nucleotide sequence ID" value="NZ_JAFMYW010000001.1"/>
</dbReference>
<feature type="transmembrane region" description="Helical" evidence="8">
    <location>
        <begin position="12"/>
        <end position="32"/>
    </location>
</feature>
<evidence type="ECO:0000256" key="5">
    <source>
        <dbReference type="ARBA" id="ARBA00022692"/>
    </source>
</evidence>
<comment type="caution">
    <text evidence="10">The sequence shown here is derived from an EMBL/GenBank/DDBJ whole genome shotgun (WGS) entry which is preliminary data.</text>
</comment>
<feature type="transmembrane region" description="Helical" evidence="8">
    <location>
        <begin position="380"/>
        <end position="396"/>
    </location>
</feature>
<dbReference type="PANTHER" id="PTHR33908">
    <property type="entry name" value="MANNOSYLTRANSFERASE YKCB-RELATED"/>
    <property type="match status" value="1"/>
</dbReference>
<feature type="transmembrane region" description="Helical" evidence="8">
    <location>
        <begin position="439"/>
        <end position="458"/>
    </location>
</feature>
<name>A0ABS3JD63_9BACT</name>
<organism evidence="10 11">
    <name type="scientific">Fibrella forsythiae</name>
    <dbReference type="NCBI Taxonomy" id="2817061"/>
    <lineage>
        <taxon>Bacteria</taxon>
        <taxon>Pseudomonadati</taxon>
        <taxon>Bacteroidota</taxon>
        <taxon>Cytophagia</taxon>
        <taxon>Cytophagales</taxon>
        <taxon>Spirosomataceae</taxon>
        <taxon>Fibrella</taxon>
    </lineage>
</organism>
<proteinExistence type="predicted"/>